<sequence length="267" mass="30680">MEKLEQQFSENLLITSTSETQPPKSVREHYSDPIPVDLLVEIFSRVPADSIARFRCVSKFWGYILGRPDFTELFLTKSSTRPRLLFTLTADDGKLLFYSSPQPQNPDDNSTVVATRYHTSSYTYFPSWYSNKILGLVLLHKTYNRKVRLICNPVTGDFLTLPKLLVEDKTITGVEARAKAINGGIHLGYDPIRKQFKVLRMNLSCGERPNTHHVLTLEYGKRLWRSIGCKYHFIENGRKFGEVCINGVLYFGAVLGRYWVIVCFDVR</sequence>
<dbReference type="EMBL" id="CACVBM020001346">
    <property type="protein sequence ID" value="CAA7046434.1"/>
    <property type="molecule type" value="Genomic_DNA"/>
</dbReference>
<comment type="caution">
    <text evidence="2">The sequence shown here is derived from an EMBL/GenBank/DDBJ whole genome shotgun (WGS) entry which is preliminary data.</text>
</comment>
<accession>A0A6D2JZM0</accession>
<proteinExistence type="predicted"/>
<feature type="domain" description="F-box" evidence="1">
    <location>
        <begin position="34"/>
        <end position="74"/>
    </location>
</feature>
<dbReference type="InterPro" id="IPR036047">
    <property type="entry name" value="F-box-like_dom_sf"/>
</dbReference>
<reference evidence="2" key="1">
    <citation type="submission" date="2020-01" db="EMBL/GenBank/DDBJ databases">
        <authorList>
            <person name="Mishra B."/>
        </authorList>
    </citation>
    <scope>NUCLEOTIDE SEQUENCE [LARGE SCALE GENOMIC DNA]</scope>
</reference>
<keyword evidence="3" id="KW-1185">Reference proteome</keyword>
<gene>
    <name evidence="2" type="ORF">MERR_LOCUS33669</name>
</gene>
<dbReference type="PANTHER" id="PTHR31111:SF125">
    <property type="entry name" value="F-BOX PROTEIN CPR30-LIKE"/>
    <property type="match status" value="1"/>
</dbReference>
<evidence type="ECO:0000313" key="3">
    <source>
        <dbReference type="Proteomes" id="UP000467841"/>
    </source>
</evidence>
<dbReference type="AlphaFoldDB" id="A0A6D2JZM0"/>
<name>A0A6D2JZM0_9BRAS</name>
<dbReference type="Proteomes" id="UP000467841">
    <property type="component" value="Unassembled WGS sequence"/>
</dbReference>
<dbReference type="Pfam" id="PF00646">
    <property type="entry name" value="F-box"/>
    <property type="match status" value="1"/>
</dbReference>
<dbReference type="SMART" id="SM00256">
    <property type="entry name" value="FBOX"/>
    <property type="match status" value="1"/>
</dbReference>
<evidence type="ECO:0000313" key="2">
    <source>
        <dbReference type="EMBL" id="CAA7046434.1"/>
    </source>
</evidence>
<protein>
    <recommendedName>
        <fullName evidence="1">F-box domain-containing protein</fullName>
    </recommendedName>
</protein>
<organism evidence="2 3">
    <name type="scientific">Microthlaspi erraticum</name>
    <dbReference type="NCBI Taxonomy" id="1685480"/>
    <lineage>
        <taxon>Eukaryota</taxon>
        <taxon>Viridiplantae</taxon>
        <taxon>Streptophyta</taxon>
        <taxon>Embryophyta</taxon>
        <taxon>Tracheophyta</taxon>
        <taxon>Spermatophyta</taxon>
        <taxon>Magnoliopsida</taxon>
        <taxon>eudicotyledons</taxon>
        <taxon>Gunneridae</taxon>
        <taxon>Pentapetalae</taxon>
        <taxon>rosids</taxon>
        <taxon>malvids</taxon>
        <taxon>Brassicales</taxon>
        <taxon>Brassicaceae</taxon>
        <taxon>Coluteocarpeae</taxon>
        <taxon>Microthlaspi</taxon>
    </lineage>
</organism>
<dbReference type="InterPro" id="IPR001810">
    <property type="entry name" value="F-box_dom"/>
</dbReference>
<dbReference type="SUPFAM" id="SSF81383">
    <property type="entry name" value="F-box domain"/>
    <property type="match status" value="1"/>
</dbReference>
<dbReference type="OrthoDB" id="1074445at2759"/>
<dbReference type="Pfam" id="PF08268">
    <property type="entry name" value="FBA_3"/>
    <property type="match status" value="1"/>
</dbReference>
<dbReference type="NCBIfam" id="TIGR01640">
    <property type="entry name" value="F_box_assoc_1"/>
    <property type="match status" value="1"/>
</dbReference>
<evidence type="ECO:0000259" key="1">
    <source>
        <dbReference type="SMART" id="SM00256"/>
    </source>
</evidence>
<dbReference type="InterPro" id="IPR017451">
    <property type="entry name" value="F-box-assoc_interact_dom"/>
</dbReference>
<dbReference type="InterPro" id="IPR013187">
    <property type="entry name" value="F-box-assoc_dom_typ3"/>
</dbReference>
<dbReference type="PANTHER" id="PTHR31111">
    <property type="entry name" value="BNAA05G37150D PROTEIN-RELATED"/>
    <property type="match status" value="1"/>
</dbReference>